<protein>
    <submittedName>
        <fullName evidence="2">Uncharacterized protein</fullName>
    </submittedName>
</protein>
<keyword evidence="1" id="KW-0472">Membrane</keyword>
<gene>
    <name evidence="2" type="ORF">G6045_36780</name>
</gene>
<keyword evidence="1" id="KW-1133">Transmembrane helix</keyword>
<dbReference type="Proteomes" id="UP000481109">
    <property type="component" value="Unassembled WGS sequence"/>
</dbReference>
<dbReference type="EMBL" id="JAAKZW010000291">
    <property type="protein sequence ID" value="NGO81180.1"/>
    <property type="molecule type" value="Genomic_DNA"/>
</dbReference>
<evidence type="ECO:0000313" key="3">
    <source>
        <dbReference type="Proteomes" id="UP000481109"/>
    </source>
</evidence>
<evidence type="ECO:0000256" key="1">
    <source>
        <dbReference type="SAM" id="Phobius"/>
    </source>
</evidence>
<sequence>MSDRKENEVRRLLDTTPAPAVPAELYDDVVRRGSRLLRQRMVVRRLMWWGAVLGFLAFMVWVAVTDPFVPPPSEVTPPLQGW</sequence>
<organism evidence="2 3">
    <name type="scientific">Streptomyces mesophilus</name>
    <dbReference type="NCBI Taxonomy" id="1775132"/>
    <lineage>
        <taxon>Bacteria</taxon>
        <taxon>Bacillati</taxon>
        <taxon>Actinomycetota</taxon>
        <taxon>Actinomycetes</taxon>
        <taxon>Kitasatosporales</taxon>
        <taxon>Streptomycetaceae</taxon>
        <taxon>Streptomyces</taxon>
    </lineage>
</organism>
<name>A0A6G4XWN4_9ACTN</name>
<dbReference type="RefSeq" id="WP_165336583.1">
    <property type="nucleotide sequence ID" value="NZ_JAAKZW010000291.1"/>
</dbReference>
<feature type="transmembrane region" description="Helical" evidence="1">
    <location>
        <begin position="46"/>
        <end position="64"/>
    </location>
</feature>
<comment type="caution">
    <text evidence="2">The sequence shown here is derived from an EMBL/GenBank/DDBJ whole genome shotgun (WGS) entry which is preliminary data.</text>
</comment>
<proteinExistence type="predicted"/>
<keyword evidence="3" id="KW-1185">Reference proteome</keyword>
<keyword evidence="1" id="KW-0812">Transmembrane</keyword>
<dbReference type="AlphaFoldDB" id="A0A6G4XWN4"/>
<accession>A0A6G4XWN4</accession>
<evidence type="ECO:0000313" key="2">
    <source>
        <dbReference type="EMBL" id="NGO81180.1"/>
    </source>
</evidence>
<reference evidence="2 3" key="1">
    <citation type="submission" date="2020-02" db="EMBL/GenBank/DDBJ databases">
        <title>Whole-genome analyses of novel actinobacteria.</title>
        <authorList>
            <person name="Sahin N."/>
            <person name="Tokatli A."/>
        </authorList>
    </citation>
    <scope>NUCLEOTIDE SEQUENCE [LARGE SCALE GENOMIC DNA]</scope>
    <source>
        <strain evidence="2 3">YC504</strain>
    </source>
</reference>